<dbReference type="Proteomes" id="UP000249081">
    <property type="component" value="Unassembled WGS sequence"/>
</dbReference>
<dbReference type="GO" id="GO:0008239">
    <property type="term" value="F:dipeptidyl-peptidase activity"/>
    <property type="evidence" value="ECO:0007669"/>
    <property type="project" value="InterPro"/>
</dbReference>
<dbReference type="SUPFAM" id="SSF53474">
    <property type="entry name" value="alpha/beta-Hydrolases"/>
    <property type="match status" value="1"/>
</dbReference>
<dbReference type="SMART" id="SM00939">
    <property type="entry name" value="PepX_C"/>
    <property type="match status" value="1"/>
</dbReference>
<evidence type="ECO:0000256" key="1">
    <source>
        <dbReference type="ARBA" id="ARBA00022801"/>
    </source>
</evidence>
<dbReference type="EMBL" id="QBMN01000016">
    <property type="protein sequence ID" value="PZO44650.1"/>
    <property type="molecule type" value="Genomic_DNA"/>
</dbReference>
<evidence type="ECO:0000313" key="4">
    <source>
        <dbReference type="Proteomes" id="UP000249081"/>
    </source>
</evidence>
<sequence length="573" mass="61617">MPVNHSPGPYAVAPKQTLSLAVPSVSATETSIRLDADVYYPIGEGPFPVLLMRQPYGRAIASTVVYAHPTWYASHGYIVVIQDVRGRGTSGGEFDLFRHEADDGYATVQWAAGLPQSSGAVGMYGFSYQGMTQLYAAAKKPPGLRAIAPAMVGYDLYADWAYENGALPLQVGLGWALQLAAETARLKADQVAYQALRQAAHALPLADAVPACPQVLKTCAPDSFFHQWLDHPRPDDYWQALQPDLRGVDLPMLHIGGWYDPYLRGDLRLYQQMVAQSRAPQALWIGPWGHLPWGRRVGAVDFGPEADSPIDRLQIRWFDQLLKGAPSALEPAQAPIQLFVMGLNQWRGCDRWPTAPGQAFYLSSTGLAGMRQDDGLLSAEIPQPQAGTAFCPDVMVHDPWRPVPSLGGHCGLPPGPFDRAAIDCRTDVLTYSTAALPEALTLVGTPTVTLYCRADAPSFDLSVVLSEVHGDGRVLNLTQGQCRVDHPATPDAQPQPIALALQPTACQLALGGRLRLSVAAACFPAYAVNSGTGAGPGECPQIDHRIITISLAHGALYPSSISLPLAGDRKGKE</sequence>
<reference evidence="3 4" key="2">
    <citation type="submission" date="2018-06" db="EMBL/GenBank/DDBJ databases">
        <title>Metagenomic assembly of (sub)arctic Cyanobacteria and their associated microbiome from non-axenic cultures.</title>
        <authorList>
            <person name="Baurain D."/>
        </authorList>
    </citation>
    <scope>NUCLEOTIDE SEQUENCE [LARGE SCALE GENOMIC DNA]</scope>
    <source>
        <strain evidence="3">ULC041bin1</strain>
    </source>
</reference>
<dbReference type="Gene3D" id="3.40.50.1820">
    <property type="entry name" value="alpha/beta hydrolase"/>
    <property type="match status" value="1"/>
</dbReference>
<evidence type="ECO:0000313" key="3">
    <source>
        <dbReference type="EMBL" id="PZO44650.1"/>
    </source>
</evidence>
<dbReference type="Gene3D" id="2.60.120.260">
    <property type="entry name" value="Galactose-binding domain-like"/>
    <property type="match status" value="1"/>
</dbReference>
<dbReference type="InterPro" id="IPR005674">
    <property type="entry name" value="CocE/Ser_esterase"/>
</dbReference>
<dbReference type="SUPFAM" id="SSF49785">
    <property type="entry name" value="Galactose-binding domain-like"/>
    <property type="match status" value="1"/>
</dbReference>
<dbReference type="Gene3D" id="1.10.3020.10">
    <property type="entry name" value="alpha-amino acid ester hydrolase ( Helical cap domain)"/>
    <property type="match status" value="1"/>
</dbReference>
<dbReference type="PANTHER" id="PTHR43056">
    <property type="entry name" value="PEPTIDASE S9 PROLYL OLIGOPEPTIDASE"/>
    <property type="match status" value="1"/>
</dbReference>
<dbReference type="InterPro" id="IPR008979">
    <property type="entry name" value="Galactose-bd-like_sf"/>
</dbReference>
<dbReference type="Pfam" id="PF08530">
    <property type="entry name" value="PepX_C"/>
    <property type="match status" value="1"/>
</dbReference>
<evidence type="ECO:0000259" key="2">
    <source>
        <dbReference type="SMART" id="SM00939"/>
    </source>
</evidence>
<accession>A0A2W4WJI4</accession>
<reference evidence="4" key="1">
    <citation type="submission" date="2018-04" db="EMBL/GenBank/DDBJ databases">
        <authorList>
            <person name="Cornet L."/>
        </authorList>
    </citation>
    <scope>NUCLEOTIDE SEQUENCE [LARGE SCALE GENOMIC DNA]</scope>
</reference>
<dbReference type="Pfam" id="PF02129">
    <property type="entry name" value="Peptidase_S15"/>
    <property type="match status" value="1"/>
</dbReference>
<gene>
    <name evidence="3" type="ORF">DCF17_03720</name>
</gene>
<proteinExistence type="predicted"/>
<keyword evidence="1" id="KW-0378">Hydrolase</keyword>
<dbReference type="InterPro" id="IPR029058">
    <property type="entry name" value="AB_hydrolase_fold"/>
</dbReference>
<dbReference type="InterPro" id="IPR013736">
    <property type="entry name" value="Xaa-Pro_dipept_C"/>
</dbReference>
<name>A0A2W4WJI4_9CYAN</name>
<dbReference type="InterPro" id="IPR000383">
    <property type="entry name" value="Xaa-Pro-like_dom"/>
</dbReference>
<protein>
    <submittedName>
        <fullName evidence="3">S15 family X-Pro dipeptidyl-peptidase</fullName>
    </submittedName>
</protein>
<dbReference type="AlphaFoldDB" id="A0A2W4WJI4"/>
<organism evidence="3 4">
    <name type="scientific">Shackletoniella antarctica</name>
    <dbReference type="NCBI Taxonomy" id="268115"/>
    <lineage>
        <taxon>Bacteria</taxon>
        <taxon>Bacillati</taxon>
        <taxon>Cyanobacteriota</taxon>
        <taxon>Cyanophyceae</taxon>
        <taxon>Oculatellales</taxon>
        <taxon>Oculatellaceae</taxon>
        <taxon>Shackletoniella</taxon>
    </lineage>
</organism>
<dbReference type="PANTHER" id="PTHR43056:SF10">
    <property type="entry name" value="COCE_NOND FAMILY, PUTATIVE (AFU_ORTHOLOGUE AFUA_7G00600)-RELATED"/>
    <property type="match status" value="1"/>
</dbReference>
<comment type="caution">
    <text evidence="3">The sequence shown here is derived from an EMBL/GenBank/DDBJ whole genome shotgun (WGS) entry which is preliminary data.</text>
</comment>
<dbReference type="InterPro" id="IPR050585">
    <property type="entry name" value="Xaa-Pro_dipeptidyl-ppase/CocE"/>
</dbReference>
<dbReference type="NCBIfam" id="TIGR00976">
    <property type="entry name" value="CocE_NonD"/>
    <property type="match status" value="1"/>
</dbReference>
<feature type="domain" description="Xaa-Pro dipeptidyl-peptidase C-terminal" evidence="2">
    <location>
        <begin position="315"/>
        <end position="562"/>
    </location>
</feature>